<evidence type="ECO:0000259" key="4">
    <source>
        <dbReference type="Pfam" id="PF13622"/>
    </source>
</evidence>
<dbReference type="Pfam" id="PF13622">
    <property type="entry name" value="4HBT_3"/>
    <property type="match status" value="1"/>
</dbReference>
<dbReference type="PANTHER" id="PTHR11066:SF34">
    <property type="entry name" value="ACYL-COENZYME A THIOESTERASE 8"/>
    <property type="match status" value="1"/>
</dbReference>
<name>A0A8H7SRS3_9FUNG</name>
<evidence type="ECO:0000313" key="6">
    <source>
        <dbReference type="Proteomes" id="UP000613177"/>
    </source>
</evidence>
<comment type="caution">
    <text evidence="5">The sequence shown here is derived from an EMBL/GenBank/DDBJ whole genome shotgun (WGS) entry which is preliminary data.</text>
</comment>
<dbReference type="InterPro" id="IPR049449">
    <property type="entry name" value="TesB_ACOT8-like_N"/>
</dbReference>
<comment type="similarity">
    <text evidence="1">Belongs to the C/M/P thioester hydrolase family.</text>
</comment>
<dbReference type="GO" id="GO:0047617">
    <property type="term" value="F:fatty acyl-CoA hydrolase activity"/>
    <property type="evidence" value="ECO:0007669"/>
    <property type="project" value="InterPro"/>
</dbReference>
<dbReference type="CDD" id="cd03445">
    <property type="entry name" value="Thioesterase_II_repeat2"/>
    <property type="match status" value="1"/>
</dbReference>
<dbReference type="GO" id="GO:0006637">
    <property type="term" value="P:acyl-CoA metabolic process"/>
    <property type="evidence" value="ECO:0007669"/>
    <property type="project" value="InterPro"/>
</dbReference>
<feature type="domain" description="Acyl-CoA thioesterase-like N-terminal HotDog" evidence="4">
    <location>
        <begin position="55"/>
        <end position="135"/>
    </location>
</feature>
<dbReference type="Gene3D" id="2.40.160.210">
    <property type="entry name" value="Acyl-CoA thioesterase, double hotdog domain"/>
    <property type="match status" value="1"/>
</dbReference>
<evidence type="ECO:0000256" key="1">
    <source>
        <dbReference type="ARBA" id="ARBA00006538"/>
    </source>
</evidence>
<feature type="domain" description="Acyl-CoA thioesterase 2 C-terminal" evidence="3">
    <location>
        <begin position="185"/>
        <end position="314"/>
    </location>
</feature>
<evidence type="ECO:0000313" key="5">
    <source>
        <dbReference type="EMBL" id="KAG2235075.1"/>
    </source>
</evidence>
<dbReference type="InterPro" id="IPR029069">
    <property type="entry name" value="HotDog_dom_sf"/>
</dbReference>
<proteinExistence type="inferred from homology"/>
<evidence type="ECO:0000259" key="3">
    <source>
        <dbReference type="Pfam" id="PF02551"/>
    </source>
</evidence>
<keyword evidence="6" id="KW-1185">Reference proteome</keyword>
<keyword evidence="2" id="KW-0378">Hydrolase</keyword>
<sequence length="337" mass="38523">MPITTHSNKIVFRNTLEEGVKQQDEEIDFGQRMINSIDVQFVDTNLYMSKELWLPFGSRGAFGGQVVAQALLSGWNTVEEGFNVHSLHAYFILACNVEIPVIYQVERIRDGRSFVTRTVTATQKGKPIFLLTCSFVKIDDNLNMDHQVNIYCIYIYICYKVLIYNYYRLICLMFQVLKTFHRKDQPVDYREVHNLSPLEIMKGESVATTVNRRWFKTRGPLTDDMRLHACVIAYASDSGFLNTAAKANGVSYTSPSVGMMTSLDHSIWFHKPTRADEWLLFDKYSPRSINGRSVVLGKIYTRDGCLVATAAQEGIIRLSEIGQKKLQKKLDLTDSKL</sequence>
<dbReference type="GO" id="GO:0009062">
    <property type="term" value="P:fatty acid catabolic process"/>
    <property type="evidence" value="ECO:0007669"/>
    <property type="project" value="TreeGrafter"/>
</dbReference>
<dbReference type="InterPro" id="IPR003703">
    <property type="entry name" value="Acyl_CoA_thio"/>
</dbReference>
<reference evidence="5" key="1">
    <citation type="submission" date="2021-01" db="EMBL/GenBank/DDBJ databases">
        <title>Metabolic potential, ecology and presence of endohyphal bacteria is reflected in genomic diversity of Mucoromycotina.</title>
        <authorList>
            <person name="Muszewska A."/>
            <person name="Okrasinska A."/>
            <person name="Steczkiewicz K."/>
            <person name="Drgas O."/>
            <person name="Orlowska M."/>
            <person name="Perlinska-Lenart U."/>
            <person name="Aleksandrzak-Piekarczyk T."/>
            <person name="Szatraj K."/>
            <person name="Zielenkiewicz U."/>
            <person name="Pilsyk S."/>
            <person name="Malc E."/>
            <person name="Mieczkowski P."/>
            <person name="Kruszewska J.S."/>
            <person name="Biernat P."/>
            <person name="Pawlowska J."/>
        </authorList>
    </citation>
    <scope>NUCLEOTIDE SEQUENCE</scope>
    <source>
        <strain evidence="5">WA0000018081</strain>
    </source>
</reference>
<dbReference type="EMBL" id="JAEPRE010000039">
    <property type="protein sequence ID" value="KAG2235075.1"/>
    <property type="molecule type" value="Genomic_DNA"/>
</dbReference>
<dbReference type="Pfam" id="PF02551">
    <property type="entry name" value="Acyl_CoA_thio"/>
    <property type="match status" value="1"/>
</dbReference>
<dbReference type="SUPFAM" id="SSF54637">
    <property type="entry name" value="Thioesterase/thiol ester dehydrase-isomerase"/>
    <property type="match status" value="2"/>
</dbReference>
<evidence type="ECO:0000256" key="2">
    <source>
        <dbReference type="ARBA" id="ARBA00022801"/>
    </source>
</evidence>
<dbReference type="PANTHER" id="PTHR11066">
    <property type="entry name" value="ACYL-COA THIOESTERASE"/>
    <property type="match status" value="1"/>
</dbReference>
<dbReference type="Proteomes" id="UP000613177">
    <property type="component" value="Unassembled WGS sequence"/>
</dbReference>
<accession>A0A8H7SRS3</accession>
<evidence type="ECO:0008006" key="7">
    <source>
        <dbReference type="Google" id="ProtNLM"/>
    </source>
</evidence>
<dbReference type="CDD" id="cd03444">
    <property type="entry name" value="Thioesterase_II_repeat1"/>
    <property type="match status" value="1"/>
</dbReference>
<dbReference type="InterPro" id="IPR042171">
    <property type="entry name" value="Acyl-CoA_hotdog"/>
</dbReference>
<dbReference type="InterPro" id="IPR025652">
    <property type="entry name" value="TesB_C"/>
</dbReference>
<dbReference type="GO" id="GO:0005782">
    <property type="term" value="C:peroxisomal matrix"/>
    <property type="evidence" value="ECO:0007669"/>
    <property type="project" value="TreeGrafter"/>
</dbReference>
<gene>
    <name evidence="5" type="ORF">INT48_002416</name>
</gene>
<dbReference type="AlphaFoldDB" id="A0A8H7SRS3"/>
<organism evidence="5 6">
    <name type="scientific">Thamnidium elegans</name>
    <dbReference type="NCBI Taxonomy" id="101142"/>
    <lineage>
        <taxon>Eukaryota</taxon>
        <taxon>Fungi</taxon>
        <taxon>Fungi incertae sedis</taxon>
        <taxon>Mucoromycota</taxon>
        <taxon>Mucoromycotina</taxon>
        <taxon>Mucoromycetes</taxon>
        <taxon>Mucorales</taxon>
        <taxon>Mucorineae</taxon>
        <taxon>Mucoraceae</taxon>
        <taxon>Thamnidium</taxon>
    </lineage>
</organism>
<protein>
    <recommendedName>
        <fullName evidence="7">Acyl-CoA thioesterase</fullName>
    </recommendedName>
</protein>